<sequence length="165" mass="17682">MSASSDDGDGHRIEAGSASTSAIRQVRGCDLDVGHVDVDRHVVQRVRELKAQPNADQRALAMRALLECLSSLGKRQLDVASPSGVQEIASLLKVDGDVGRFYASRMLAILGCRSRPVLPLLHDALDKTAPIESNLGPMVLSPAVSPREEVARAIRAIETAHPCRT</sequence>
<evidence type="ECO:0008006" key="3">
    <source>
        <dbReference type="Google" id="ProtNLM"/>
    </source>
</evidence>
<name>A0ABT2XEM0_9GAMM</name>
<dbReference type="Proteomes" id="UP001208054">
    <property type="component" value="Unassembled WGS sequence"/>
</dbReference>
<dbReference type="EMBL" id="JAHWBK010000005">
    <property type="protein sequence ID" value="MCV0324388.1"/>
    <property type="molecule type" value="Genomic_DNA"/>
</dbReference>
<evidence type="ECO:0000313" key="2">
    <source>
        <dbReference type="Proteomes" id="UP001208054"/>
    </source>
</evidence>
<protein>
    <recommendedName>
        <fullName evidence="3">HEAT repeat domain-containing protein</fullName>
    </recommendedName>
</protein>
<reference evidence="1 2" key="1">
    <citation type="submission" date="2021-07" db="EMBL/GenBank/DDBJ databases">
        <title>Clinical implication of Pseudomonas aeruginosa: further insight on the antimicrobial resistance.</title>
        <authorList>
            <person name="Macori G."/>
            <person name="Fanning S."/>
            <person name="Alqahtani A."/>
        </authorList>
    </citation>
    <scope>NUCLEOTIDE SEQUENCE [LARGE SCALE GENOMIC DNA]</scope>
    <source>
        <strain evidence="1 2">CFS3442</strain>
    </source>
</reference>
<gene>
    <name evidence="1" type="ORF">KYJ44_08665</name>
</gene>
<proteinExistence type="predicted"/>
<evidence type="ECO:0000313" key="1">
    <source>
        <dbReference type="EMBL" id="MCV0324388.1"/>
    </source>
</evidence>
<comment type="caution">
    <text evidence="1">The sequence shown here is derived from an EMBL/GenBank/DDBJ whole genome shotgun (WGS) entry which is preliminary data.</text>
</comment>
<accession>A0ABT2XEM0</accession>
<keyword evidence="2" id="KW-1185">Reference proteome</keyword>
<organism evidence="1 2">
    <name type="scientific">Stenotrophomonas riyadhensis</name>
    <dbReference type="NCBI Taxonomy" id="2859893"/>
    <lineage>
        <taxon>Bacteria</taxon>
        <taxon>Pseudomonadati</taxon>
        <taxon>Pseudomonadota</taxon>
        <taxon>Gammaproteobacteria</taxon>
        <taxon>Lysobacterales</taxon>
        <taxon>Lysobacteraceae</taxon>
        <taxon>Stenotrophomonas</taxon>
    </lineage>
</organism>